<accession>A0AAW0GPH6</accession>
<reference evidence="7 8" key="1">
    <citation type="submission" date="2022-09" db="EMBL/GenBank/DDBJ databases">
        <authorList>
            <person name="Palmer J.M."/>
        </authorList>
    </citation>
    <scope>NUCLEOTIDE SEQUENCE [LARGE SCALE GENOMIC DNA]</scope>
    <source>
        <strain evidence="7 8">DSM 7382</strain>
    </source>
</reference>
<dbReference type="AlphaFoldDB" id="A0AAW0GPH6"/>
<evidence type="ECO:0000256" key="2">
    <source>
        <dbReference type="ARBA" id="ARBA00022448"/>
    </source>
</evidence>
<evidence type="ECO:0000256" key="5">
    <source>
        <dbReference type="SAM" id="MobiDB-lite"/>
    </source>
</evidence>
<dbReference type="GO" id="GO:0006886">
    <property type="term" value="P:intracellular protein transport"/>
    <property type="evidence" value="ECO:0007669"/>
    <property type="project" value="InterPro"/>
</dbReference>
<dbReference type="GO" id="GO:0016192">
    <property type="term" value="P:vesicle-mediated transport"/>
    <property type="evidence" value="ECO:0007669"/>
    <property type="project" value="InterPro"/>
</dbReference>
<dbReference type="Proteomes" id="UP001385951">
    <property type="component" value="Unassembled WGS sequence"/>
</dbReference>
<dbReference type="InterPro" id="IPR016024">
    <property type="entry name" value="ARM-type_fold"/>
</dbReference>
<dbReference type="SUPFAM" id="SSF48371">
    <property type="entry name" value="ARM repeat"/>
    <property type="match status" value="1"/>
</dbReference>
<name>A0AAW0GPH6_9APHY</name>
<protein>
    <recommendedName>
        <fullName evidence="6">Clathrin/coatomer adaptor adaptin-like N-terminal domain-containing protein</fullName>
    </recommendedName>
</protein>
<feature type="compositionally biased region" description="Low complexity" evidence="5">
    <location>
        <begin position="619"/>
        <end position="647"/>
    </location>
</feature>
<keyword evidence="8" id="KW-1185">Reference proteome</keyword>
<feature type="domain" description="Clathrin/coatomer adaptor adaptin-like N-terminal" evidence="6">
    <location>
        <begin position="73"/>
        <end position="583"/>
    </location>
</feature>
<dbReference type="Gene3D" id="1.25.10.10">
    <property type="entry name" value="Leucine-rich Repeat Variant"/>
    <property type="match status" value="1"/>
</dbReference>
<feature type="region of interest" description="Disordered" evidence="5">
    <location>
        <begin position="616"/>
        <end position="686"/>
    </location>
</feature>
<dbReference type="InterPro" id="IPR050840">
    <property type="entry name" value="Adaptor_Complx_Large_Subunit"/>
</dbReference>
<evidence type="ECO:0000313" key="7">
    <source>
        <dbReference type="EMBL" id="KAK7693734.1"/>
    </source>
</evidence>
<keyword evidence="4" id="KW-0472">Membrane</keyword>
<gene>
    <name evidence="7" type="ORF">QCA50_003306</name>
</gene>
<evidence type="ECO:0000256" key="3">
    <source>
        <dbReference type="ARBA" id="ARBA00022927"/>
    </source>
</evidence>
<evidence type="ECO:0000256" key="1">
    <source>
        <dbReference type="ARBA" id="ARBA00004308"/>
    </source>
</evidence>
<comment type="caution">
    <text evidence="7">The sequence shown here is derived from an EMBL/GenBank/DDBJ whole genome shotgun (WGS) entry which is preliminary data.</text>
</comment>
<dbReference type="Pfam" id="PF01602">
    <property type="entry name" value="Adaptin_N"/>
    <property type="match status" value="1"/>
</dbReference>
<evidence type="ECO:0000256" key="4">
    <source>
        <dbReference type="ARBA" id="ARBA00023136"/>
    </source>
</evidence>
<dbReference type="InterPro" id="IPR011989">
    <property type="entry name" value="ARM-like"/>
</dbReference>
<comment type="subcellular location">
    <subcellularLocation>
        <location evidence="1">Endomembrane system</location>
    </subcellularLocation>
</comment>
<dbReference type="InterPro" id="IPR002553">
    <property type="entry name" value="Clathrin/coatomer_adapt-like_N"/>
</dbReference>
<dbReference type="EMBL" id="JASBNA010000003">
    <property type="protein sequence ID" value="KAK7693734.1"/>
    <property type="molecule type" value="Genomic_DNA"/>
</dbReference>
<dbReference type="GO" id="GO:0030117">
    <property type="term" value="C:membrane coat"/>
    <property type="evidence" value="ECO:0007669"/>
    <property type="project" value="InterPro"/>
</dbReference>
<evidence type="ECO:0000259" key="6">
    <source>
        <dbReference type="Pfam" id="PF01602"/>
    </source>
</evidence>
<evidence type="ECO:0000313" key="8">
    <source>
        <dbReference type="Proteomes" id="UP001385951"/>
    </source>
</evidence>
<proteinExistence type="predicted"/>
<organism evidence="7 8">
    <name type="scientific">Cerrena zonata</name>
    <dbReference type="NCBI Taxonomy" id="2478898"/>
    <lineage>
        <taxon>Eukaryota</taxon>
        <taxon>Fungi</taxon>
        <taxon>Dikarya</taxon>
        <taxon>Basidiomycota</taxon>
        <taxon>Agaricomycotina</taxon>
        <taxon>Agaricomycetes</taxon>
        <taxon>Polyporales</taxon>
        <taxon>Cerrenaceae</taxon>
        <taxon>Cerrena</taxon>
    </lineage>
</organism>
<sequence length="782" mass="86325">MEVPFVSSGAMSRAHYALVRKVELATTPQAADAILLAEIEAIHYRLTHSTLTQKQVKECLILLLYCTTAMAPGATPDTSFSLPHAISLAEAGKTVQDKKIGYLFCVETMPKHHELQLMLVNTLRKDLHSDEVPRIALALDVLIQIPPEDVIPAIQDRLFELLSHTSPLVRRRVLFTYRSLSEHDRNILKHIVDKTRKRLEDHDHAVMSAALALCIELRSNDLLPDTTYHVALIRLIKSTWKSLSRHHTGSWILLKGLQALRATGSLSSEDFDLVHGIVSSKPKAIPLANAIIYECFSLLGSCLNIETSKSSTIGRDFIECVRDRLTSDDMNDIYTFVKCLECLDPKYWAGTSSNVPAVLEAWEVERIMTLLGCNDQLIRKKVLCILLKVDRNIVESYFTQISASNFAAVLQDGSGNLKKASEVIEVLSGDDGEAYAQQVVHMLTSVSDNPHRKDHVYEGAIEEVLSYIRNSTVEHRSGCLGVLFALLAGHERSFDSSLATILSALVCEYLDSCPSSPEDILRGLATILPSHGAAIQDACLLAMLRVAANCQTIPEEVLGVVRKLQETGGRYIKRRSTQFLELSQSPQTLKDIVAHTKSNSLPDFLLALETYQGKEQTTSNISRASSSSAILSVDRPSSRASSAGAASKLRYTAYETPRPTPKLRRRASTSSSLSTHSDASRASEELARTFTPGELALATGRTDLHEIGRSPMSSPPTLPSVQIMDEDELADQVDLITLESPFVSEPQASIASLAEPEFRGVVELTGQREFQRMVWRTSRRSC</sequence>
<dbReference type="PANTHER" id="PTHR22780">
    <property type="entry name" value="ADAPTIN, ALPHA/GAMMA/EPSILON"/>
    <property type="match status" value="1"/>
</dbReference>
<dbReference type="GO" id="GO:0012505">
    <property type="term" value="C:endomembrane system"/>
    <property type="evidence" value="ECO:0007669"/>
    <property type="project" value="UniProtKB-SubCell"/>
</dbReference>
<feature type="compositionally biased region" description="Low complexity" evidence="5">
    <location>
        <begin position="668"/>
        <end position="677"/>
    </location>
</feature>
<keyword evidence="3" id="KW-0653">Protein transport</keyword>
<keyword evidence="2" id="KW-0813">Transport</keyword>